<evidence type="ECO:0000313" key="2">
    <source>
        <dbReference type="EMBL" id="WHP83249.1"/>
    </source>
</evidence>
<keyword evidence="3" id="KW-1185">Reference proteome</keyword>
<sequence>MSQGLNTNTTMTSIHINVIKILPVICLLDGAAWAAPSSPTDTLTSNHSTSASMQTLARNNATLAMTHGMSLASGIPLASSRYSKILTPTPMAITLVIPQLDEDRFEGELALDSVRIEDVGAVTAFLYRAGLSQKQASYVAQQFAEGVSHDSRCKGSRATCIINTDGMAVVIDYYARQVRLFFTPSWFAPETRHVEYLQGRTEKKILVNHTSLFVNRYANQGDSIYARDYGLWGLPGGFLKYDAYVTEQTYGINALNYVFQHQWFKAQLGAVDSSYDFNPSAQRSLFKNTQMTALLLGNSAEMQVRSHNDRHYTYYAPLPGVLEVWRDDKLLLRRGVNAGMGDLAYQSLPSGIYQVRVVIKGLNDELFSDQPLLLVNDGPTLEGVSTHLTAGRLDDHAYYGNAWMGEFGLTLPIGAIASLSGLAGYADREFLGTVGTDIRSNSITLSLLQTLGSQGYTKSDAVATFYRLSLQYTRERYRQRERRAERPLSITVEPDDVLRPNPIPDYLDNLLGTSTNRENLLVNYNVALHQDHTLQLGYQFFREQSQQTQYYTFSLFSRLPWNINLTSSLSYSQRDLWSATLGISVPIGSLQASSYYSQQNGGRWRSQNTVNYNQSLAENWLVNLQGGQQFSDSSAQTTFSAGAQYRGKADVRAQVYLASDQPGGAGSLDVQSSQLIAADGISFHRPDELSQRAFLRLPAQEKGVVSVALKEQTTGLTRYYTEGEGGIIALPAYSRYQLDERLIGSGHVFDNHQLRYQQQIDLLPGRLVDTTRTLLPVRNQAIRVRRQGSPVEQLQCDGPGCIGVQRIQNGLFMLQLQPNGAIHLLSEGRSCTSLSSAMQLPADQLPIVECKSE</sequence>
<dbReference type="RefSeq" id="WP_225865115.1">
    <property type="nucleotide sequence ID" value="NZ_CP094301.1"/>
</dbReference>
<feature type="domain" description="Pilus assembly protein E-set like" evidence="1">
    <location>
        <begin position="314"/>
        <end position="370"/>
    </location>
</feature>
<proteinExistence type="predicted"/>
<dbReference type="Pfam" id="PF16967">
    <property type="entry name" value="TcfC"/>
    <property type="match status" value="1"/>
</dbReference>
<dbReference type="InterPro" id="IPR032636">
    <property type="entry name" value="Pilus_assem_E-set-like_dom"/>
</dbReference>
<evidence type="ECO:0000313" key="3">
    <source>
        <dbReference type="Proteomes" id="UP001238370"/>
    </source>
</evidence>
<name>A0ABY8SC16_9GAMM</name>
<evidence type="ECO:0000259" key="1">
    <source>
        <dbReference type="Pfam" id="PF16967"/>
    </source>
</evidence>
<dbReference type="Proteomes" id="UP001238370">
    <property type="component" value="Chromosome"/>
</dbReference>
<dbReference type="EMBL" id="CP094302">
    <property type="protein sequence ID" value="WHP83249.1"/>
    <property type="molecule type" value="Genomic_DNA"/>
</dbReference>
<organism evidence="2 3">
    <name type="scientific">Edwardsiella anguillarum</name>
    <dbReference type="NCBI Taxonomy" id="1821960"/>
    <lineage>
        <taxon>Bacteria</taxon>
        <taxon>Pseudomonadati</taxon>
        <taxon>Pseudomonadota</taxon>
        <taxon>Gammaproteobacteria</taxon>
        <taxon>Enterobacterales</taxon>
        <taxon>Hafniaceae</taxon>
        <taxon>Edwardsiella</taxon>
    </lineage>
</organism>
<gene>
    <name evidence="2" type="ORF">MQ095_15945</name>
</gene>
<reference evidence="2 3" key="1">
    <citation type="submission" date="2022-03" db="EMBL/GenBank/DDBJ databases">
        <title>Survey of Intraspecific Variation of Edwardsiella anguillarum Isolates from Non-Anguillid Fish Host Originating from Varied Geographic Locations.</title>
        <authorList>
            <person name="Armwood A.R."/>
            <person name="Woodyard E."/>
            <person name="Waldbieser G.C."/>
            <person name="Camus A.C."/>
            <person name="Divya D."/>
            <person name="Tekedar H."/>
            <person name="Soto E."/>
            <person name="Stein C."/>
            <person name="Ucko M."/>
            <person name="Ware C."/>
            <person name="Griffin M.J."/>
        </authorList>
    </citation>
    <scope>NUCLEOTIDE SEQUENCE [LARGE SCALE GENOMIC DNA]</scope>
    <source>
        <strain evidence="2 3">R18-35-2</strain>
    </source>
</reference>
<accession>A0ABY8SC16</accession>
<protein>
    <submittedName>
        <fullName evidence="2">TcfC E-set like domain-containing protein</fullName>
    </submittedName>
</protein>
<dbReference type="SUPFAM" id="SSF56935">
    <property type="entry name" value="Porins"/>
    <property type="match status" value="1"/>
</dbReference>